<dbReference type="Pfam" id="PF02742">
    <property type="entry name" value="Fe_dep_repr_C"/>
    <property type="match status" value="1"/>
</dbReference>
<dbReference type="PROSITE" id="PS50944">
    <property type="entry name" value="HTH_DTXR"/>
    <property type="match status" value="1"/>
</dbReference>
<evidence type="ECO:0000256" key="7">
    <source>
        <dbReference type="ARBA" id="ARBA00023015"/>
    </source>
</evidence>
<dbReference type="EMBL" id="RCUY01000002">
    <property type="protein sequence ID" value="RLP84093.1"/>
    <property type="molecule type" value="Genomic_DNA"/>
</dbReference>
<evidence type="ECO:0000313" key="15">
    <source>
        <dbReference type="Proteomes" id="UP000269438"/>
    </source>
</evidence>
<accession>A0A3L7AUA0</accession>
<comment type="subunit">
    <text evidence="3">Homodimer.</text>
</comment>
<evidence type="ECO:0000256" key="11">
    <source>
        <dbReference type="ARBA" id="ARBA00023211"/>
    </source>
</evidence>
<dbReference type="Proteomes" id="UP000269438">
    <property type="component" value="Unassembled WGS sequence"/>
</dbReference>
<keyword evidence="8" id="KW-0238">DNA-binding</keyword>
<reference evidence="14 15" key="1">
    <citation type="submission" date="2018-10" db="EMBL/GenBank/DDBJ databases">
        <authorList>
            <person name="Li J."/>
        </authorList>
    </citation>
    <scope>NUCLEOTIDE SEQUENCE [LARGE SCALE GENOMIC DNA]</scope>
    <source>
        <strain evidence="14 15">JCM 11654</strain>
    </source>
</reference>
<evidence type="ECO:0000256" key="4">
    <source>
        <dbReference type="ARBA" id="ARBA00022490"/>
    </source>
</evidence>
<keyword evidence="5" id="KW-0678">Repressor</keyword>
<comment type="similarity">
    <text evidence="2">Belongs to the DtxR/MntR family.</text>
</comment>
<evidence type="ECO:0000256" key="6">
    <source>
        <dbReference type="ARBA" id="ARBA00023004"/>
    </source>
</evidence>
<comment type="caution">
    <text evidence="14">The sequence shown here is derived from an EMBL/GenBank/DDBJ whole genome shotgun (WGS) entry which is preliminary data.</text>
</comment>
<proteinExistence type="inferred from homology"/>
<dbReference type="InterPro" id="IPR007167">
    <property type="entry name" value="Fe-transptr_FeoA-like"/>
</dbReference>
<evidence type="ECO:0000256" key="12">
    <source>
        <dbReference type="ARBA" id="ARBA00032593"/>
    </source>
</evidence>
<evidence type="ECO:0000256" key="3">
    <source>
        <dbReference type="ARBA" id="ARBA00011738"/>
    </source>
</evidence>
<evidence type="ECO:0000256" key="5">
    <source>
        <dbReference type="ARBA" id="ARBA00022491"/>
    </source>
</evidence>
<dbReference type="GO" id="GO:0003700">
    <property type="term" value="F:DNA-binding transcription factor activity"/>
    <property type="evidence" value="ECO:0007669"/>
    <property type="project" value="InterPro"/>
</dbReference>
<dbReference type="InterPro" id="IPR036390">
    <property type="entry name" value="WH_DNA-bd_sf"/>
</dbReference>
<dbReference type="GO" id="GO:0003677">
    <property type="term" value="F:DNA binding"/>
    <property type="evidence" value="ECO:0007669"/>
    <property type="project" value="UniProtKB-KW"/>
</dbReference>
<keyword evidence="11" id="KW-0464">Manganese</keyword>
<dbReference type="InterPro" id="IPR038157">
    <property type="entry name" value="FeoA_core_dom"/>
</dbReference>
<keyword evidence="10" id="KW-0804">Transcription</keyword>
<dbReference type="GO" id="GO:0046914">
    <property type="term" value="F:transition metal ion binding"/>
    <property type="evidence" value="ECO:0007669"/>
    <property type="project" value="InterPro"/>
</dbReference>
<dbReference type="Gene3D" id="1.10.10.10">
    <property type="entry name" value="Winged helix-like DNA-binding domain superfamily/Winged helix DNA-binding domain"/>
    <property type="match status" value="1"/>
</dbReference>
<keyword evidence="9" id="KW-0010">Activator</keyword>
<dbReference type="InterPro" id="IPR022687">
    <property type="entry name" value="HTH_DTXR"/>
</dbReference>
<protein>
    <recommendedName>
        <fullName evidence="12">Manganese transport regulator</fullName>
    </recommendedName>
</protein>
<dbReference type="OrthoDB" id="9791355at2"/>
<dbReference type="AlphaFoldDB" id="A0A3L7AUA0"/>
<keyword evidence="4" id="KW-0963">Cytoplasm</keyword>
<dbReference type="PANTHER" id="PTHR33238:SF11">
    <property type="entry name" value="TRANSCRIPTIONAL REGULATOR MNTR"/>
    <property type="match status" value="1"/>
</dbReference>
<dbReference type="InterPro" id="IPR036421">
    <property type="entry name" value="Fe_dep_repressor_sf"/>
</dbReference>
<comment type="subcellular location">
    <subcellularLocation>
        <location evidence="1">Cytoplasm</location>
    </subcellularLocation>
</comment>
<evidence type="ECO:0000256" key="8">
    <source>
        <dbReference type="ARBA" id="ARBA00023125"/>
    </source>
</evidence>
<evidence type="ECO:0000256" key="10">
    <source>
        <dbReference type="ARBA" id="ARBA00023163"/>
    </source>
</evidence>
<dbReference type="InterPro" id="IPR001367">
    <property type="entry name" value="Fe_dep_repressor"/>
</dbReference>
<evidence type="ECO:0000256" key="9">
    <source>
        <dbReference type="ARBA" id="ARBA00023159"/>
    </source>
</evidence>
<dbReference type="InterPro" id="IPR036388">
    <property type="entry name" value="WH-like_DNA-bd_sf"/>
</dbReference>
<dbReference type="GO" id="GO:0045892">
    <property type="term" value="P:negative regulation of DNA-templated transcription"/>
    <property type="evidence" value="ECO:0007669"/>
    <property type="project" value="TreeGrafter"/>
</dbReference>
<evidence type="ECO:0000313" key="14">
    <source>
        <dbReference type="EMBL" id="RLP84093.1"/>
    </source>
</evidence>
<dbReference type="SUPFAM" id="SSF50037">
    <property type="entry name" value="C-terminal domain of transcriptional repressors"/>
    <property type="match status" value="1"/>
</dbReference>
<dbReference type="GO" id="GO:0046983">
    <property type="term" value="F:protein dimerization activity"/>
    <property type="evidence" value="ECO:0007669"/>
    <property type="project" value="InterPro"/>
</dbReference>
<evidence type="ECO:0000256" key="2">
    <source>
        <dbReference type="ARBA" id="ARBA00007871"/>
    </source>
</evidence>
<keyword evidence="7" id="KW-0805">Transcription regulation</keyword>
<dbReference type="PANTHER" id="PTHR33238">
    <property type="entry name" value="IRON (METAL) DEPENDENT REPRESSOR, DTXR FAMILY"/>
    <property type="match status" value="1"/>
</dbReference>
<gene>
    <name evidence="14" type="ORF">D9V34_04670</name>
</gene>
<dbReference type="InterPro" id="IPR022689">
    <property type="entry name" value="Iron_dep_repressor"/>
</dbReference>
<dbReference type="SUPFAM" id="SSF46785">
    <property type="entry name" value="Winged helix' DNA-binding domain"/>
    <property type="match status" value="1"/>
</dbReference>
<dbReference type="Pfam" id="PF04023">
    <property type="entry name" value="FeoA"/>
    <property type="match status" value="1"/>
</dbReference>
<dbReference type="SMART" id="SM00899">
    <property type="entry name" value="FeoA"/>
    <property type="match status" value="1"/>
</dbReference>
<dbReference type="RefSeq" id="WP_121687704.1">
    <property type="nucleotide sequence ID" value="NZ_RCUY01000002.1"/>
</dbReference>
<dbReference type="Gene3D" id="2.30.30.90">
    <property type="match status" value="1"/>
</dbReference>
<keyword evidence="6" id="KW-0408">Iron</keyword>
<sequence>MPLSTRYEDAHEDYLKTIYSFTEWQDAPITPSVLATRLGLAPSTVTEMVKKLAAAGLADHVKYGAISLTETGRLRALAVVRRHRLIETWLVNEMGYTWDEVHDEAEVLEHSISDRLLDAIAERLGNPTIDPHGDLIPTADGEVIRPEAITLAHCAPGSEVTVVRIRDRDPEMLRQLAEHHIGPGSRITLVTLSPTPVLRADNTNIVLSIGADEMIWVSTGH</sequence>
<keyword evidence="15" id="KW-1185">Reference proteome</keyword>
<evidence type="ECO:0000256" key="1">
    <source>
        <dbReference type="ARBA" id="ARBA00004496"/>
    </source>
</evidence>
<dbReference type="InterPro" id="IPR008988">
    <property type="entry name" value="Transcriptional_repressor_C"/>
</dbReference>
<dbReference type="SMART" id="SM00529">
    <property type="entry name" value="HTH_DTXR"/>
    <property type="match status" value="1"/>
</dbReference>
<dbReference type="SUPFAM" id="SSF47979">
    <property type="entry name" value="Iron-dependent repressor protein, dimerization domain"/>
    <property type="match status" value="1"/>
</dbReference>
<organism evidence="14 15">
    <name type="scientific">Mycetocola lacteus</name>
    <dbReference type="NCBI Taxonomy" id="76637"/>
    <lineage>
        <taxon>Bacteria</taxon>
        <taxon>Bacillati</taxon>
        <taxon>Actinomycetota</taxon>
        <taxon>Actinomycetes</taxon>
        <taxon>Micrococcales</taxon>
        <taxon>Microbacteriaceae</taxon>
        <taxon>Mycetocola</taxon>
    </lineage>
</organism>
<feature type="domain" description="HTH dtxR-type" evidence="13">
    <location>
        <begin position="1"/>
        <end position="69"/>
    </location>
</feature>
<evidence type="ECO:0000259" key="13">
    <source>
        <dbReference type="PROSITE" id="PS50944"/>
    </source>
</evidence>
<dbReference type="Pfam" id="PF01325">
    <property type="entry name" value="Fe_dep_repress"/>
    <property type="match status" value="1"/>
</dbReference>
<dbReference type="InterPro" id="IPR050536">
    <property type="entry name" value="DtxR_MntR_Metal-Reg"/>
</dbReference>
<name>A0A3L7AUA0_9MICO</name>
<dbReference type="GO" id="GO:0005737">
    <property type="term" value="C:cytoplasm"/>
    <property type="evidence" value="ECO:0007669"/>
    <property type="project" value="UniProtKB-SubCell"/>
</dbReference>